<organism evidence="4 5">
    <name type="scientific">[Myrmecia] bisecta</name>
    <dbReference type="NCBI Taxonomy" id="41462"/>
    <lineage>
        <taxon>Eukaryota</taxon>
        <taxon>Viridiplantae</taxon>
        <taxon>Chlorophyta</taxon>
        <taxon>core chlorophytes</taxon>
        <taxon>Trebouxiophyceae</taxon>
        <taxon>Trebouxiales</taxon>
        <taxon>Trebouxiaceae</taxon>
        <taxon>Myrmecia</taxon>
    </lineage>
</organism>
<dbReference type="EMBL" id="JALJOR010000002">
    <property type="protein sequence ID" value="KAK9824118.1"/>
    <property type="molecule type" value="Genomic_DNA"/>
</dbReference>
<keyword evidence="5" id="KW-1185">Reference proteome</keyword>
<proteinExistence type="inferred from homology"/>
<reference evidence="4 5" key="1">
    <citation type="journal article" date="2024" name="Nat. Commun.">
        <title>Phylogenomics reveals the evolutionary origins of lichenization in chlorophyte algae.</title>
        <authorList>
            <person name="Puginier C."/>
            <person name="Libourel C."/>
            <person name="Otte J."/>
            <person name="Skaloud P."/>
            <person name="Haon M."/>
            <person name="Grisel S."/>
            <person name="Petersen M."/>
            <person name="Berrin J.G."/>
            <person name="Delaux P.M."/>
            <person name="Dal Grande F."/>
            <person name="Keller J."/>
        </authorList>
    </citation>
    <scope>NUCLEOTIDE SEQUENCE [LARGE SCALE GENOMIC DNA]</scope>
    <source>
        <strain evidence="4 5">SAG 2043</strain>
    </source>
</reference>
<evidence type="ECO:0000259" key="3">
    <source>
        <dbReference type="PROSITE" id="PS51329"/>
    </source>
</evidence>
<feature type="compositionally biased region" description="Polar residues" evidence="2">
    <location>
        <begin position="103"/>
        <end position="113"/>
    </location>
</feature>
<sequence>MDSTAAVQACLKQLVESGHMEEGNRCMVEMATLARCLDVPPLHAKIMVDTLEAVSEEHQLLVQRTPGKTEAEAVEAHAVALFLFAQLYIRQAQRPDAMDVWPSPTSVGETSPSQPEPLSPIRSPARAANNHSVHFQHSKSNHMVRKELQAHLHQHQGLLQGYTDYLQRHTHSLLPLLLNKPPAQAGSNSGSITAGEFDRLGLLLRPATEPSHSGEDGSPMDVTPTPFGDQWRLSLHVPMFSNTSERGEAPISAVAEWLASNVVDESQPADMPSSPTHGGDRWRDLPPAGVSQSNEMDIQGVCKSTVIRGEDDFPSGVVRITDCHDTIVYALAPLQYASVCCCSDCTVVLGAVGRMLRVERCERLQLIASCVRICISACHDCVLYLGVNHPPLLLGDNRFLQMAPYNTQYERLPVHMAAAGVQAEPNRWDSPATLARDPNWRATPDSQGSPNGSQEGGGAVGSRQWSLLPPERLLPFMVPFQGGRGPMCGGAAATTSSRLSTDLGSLVGLADGNSLVNVAQPPSPFRLPPAYEEAKEKKVNAVHELRNAVKLAGMDDGRKRELQNTIQAYFKEWLLSTGNMRQIHDMARMEREQGSQ</sequence>
<dbReference type="InterPro" id="IPR016098">
    <property type="entry name" value="CAP/MinC_C"/>
</dbReference>
<dbReference type="PANTHER" id="PTHR16052:SF0">
    <property type="entry name" value="TBCC DOMAIN-CONTAINING PROTEIN 1"/>
    <property type="match status" value="1"/>
</dbReference>
<name>A0AAW1QRJ1_9CHLO</name>
<feature type="domain" description="C-CAP/cofactor C-like" evidence="3">
    <location>
        <begin position="286"/>
        <end position="421"/>
    </location>
</feature>
<dbReference type="PANTHER" id="PTHR16052">
    <property type="entry name" value="TBCC DOMAIN-CONTAINING PROTEIN 1"/>
    <property type="match status" value="1"/>
</dbReference>
<comment type="similarity">
    <text evidence="1">Belongs to the TBCC family.</text>
</comment>
<gene>
    <name evidence="4" type="ORF">WJX72_007884</name>
</gene>
<dbReference type="InterPro" id="IPR012945">
    <property type="entry name" value="Tubulin-bd_cofactor_C_dom"/>
</dbReference>
<evidence type="ECO:0000313" key="5">
    <source>
        <dbReference type="Proteomes" id="UP001489004"/>
    </source>
</evidence>
<dbReference type="InterPro" id="IPR017901">
    <property type="entry name" value="C-CAP_CF_C-like"/>
</dbReference>
<dbReference type="InterPro" id="IPR039589">
    <property type="entry name" value="TBCC1"/>
</dbReference>
<dbReference type="Proteomes" id="UP001489004">
    <property type="component" value="Unassembled WGS sequence"/>
</dbReference>
<dbReference type="Gene3D" id="2.160.20.70">
    <property type="match status" value="1"/>
</dbReference>
<feature type="region of interest" description="Disordered" evidence="2">
    <location>
        <begin position="427"/>
        <end position="462"/>
    </location>
</feature>
<comment type="caution">
    <text evidence="4">The sequence shown here is derived from an EMBL/GenBank/DDBJ whole genome shotgun (WGS) entry which is preliminary data.</text>
</comment>
<evidence type="ECO:0000256" key="1">
    <source>
        <dbReference type="ARBA" id="ARBA00008848"/>
    </source>
</evidence>
<feature type="region of interest" description="Disordered" evidence="2">
    <location>
        <begin position="100"/>
        <end position="124"/>
    </location>
</feature>
<dbReference type="Pfam" id="PF07986">
    <property type="entry name" value="TBCC"/>
    <property type="match status" value="1"/>
</dbReference>
<evidence type="ECO:0000256" key="2">
    <source>
        <dbReference type="SAM" id="MobiDB-lite"/>
    </source>
</evidence>
<evidence type="ECO:0000313" key="4">
    <source>
        <dbReference type="EMBL" id="KAK9824118.1"/>
    </source>
</evidence>
<dbReference type="PROSITE" id="PS51329">
    <property type="entry name" value="C_CAP_COFACTOR_C"/>
    <property type="match status" value="1"/>
</dbReference>
<feature type="compositionally biased region" description="Polar residues" evidence="2">
    <location>
        <begin position="444"/>
        <end position="453"/>
    </location>
</feature>
<accession>A0AAW1QRJ1</accession>
<dbReference type="AlphaFoldDB" id="A0AAW1QRJ1"/>
<protein>
    <recommendedName>
        <fullName evidence="3">C-CAP/cofactor C-like domain-containing protein</fullName>
    </recommendedName>
</protein>